<dbReference type="FunFam" id="3.40.50.300:FF:000021">
    <property type="entry name" value="Lon protease homolog"/>
    <property type="match status" value="1"/>
</dbReference>
<dbReference type="PIRSF" id="PIRSF001174">
    <property type="entry name" value="Lon_proteas"/>
    <property type="match status" value="1"/>
</dbReference>
<dbReference type="InterPro" id="IPR003959">
    <property type="entry name" value="ATPase_AAA_core"/>
</dbReference>
<evidence type="ECO:0000256" key="1">
    <source>
        <dbReference type="ARBA" id="ARBA00004496"/>
    </source>
</evidence>
<name>A0A938B1B1_UNCTE</name>
<keyword evidence="5 10" id="KW-0378">Hydrolase</keyword>
<evidence type="ECO:0000259" key="16">
    <source>
        <dbReference type="PROSITE" id="PS51786"/>
    </source>
</evidence>
<evidence type="ECO:0000256" key="11">
    <source>
        <dbReference type="PIRNR" id="PIRNR001174"/>
    </source>
</evidence>
<comment type="subcellular location">
    <subcellularLocation>
        <location evidence="1 10 11">Cytoplasm</location>
    </subcellularLocation>
</comment>
<evidence type="ECO:0000259" key="17">
    <source>
        <dbReference type="PROSITE" id="PS51787"/>
    </source>
</evidence>
<organism evidence="18 19">
    <name type="scientific">Tectimicrobiota bacterium</name>
    <dbReference type="NCBI Taxonomy" id="2528274"/>
    <lineage>
        <taxon>Bacteria</taxon>
        <taxon>Pseudomonadati</taxon>
        <taxon>Nitrospinota/Tectimicrobiota group</taxon>
        <taxon>Candidatus Tectimicrobiota</taxon>
    </lineage>
</organism>
<sequence length="782" mass="86277">MAPSHTLYPVLPLKSTVLFPHILMPVAVGRPQSVAAAEAALVLEEKMLVAAVQRDPQTQNPVLSDLYPTATLAVIKRVIQRQDNVLQLLLQGIERVDLQHAVATLPYLQVAVTSLPEPQENSPEATALFRNVQELVRKAVKHLDTIPEDMANLLINTAEPVKLAYLIATVLNIDTAQEMQLLTTDDLPALLQRIHEHLSREVQILELRQKIAGETQVELDKAQRDYVLRQQLRQIKKELGEDEEQDDTESLRQRLAETELPDEVRKELERELSRLQRLAPAAPDHQVLRSYIEFALELPWSATTTDQLDLVQAQRILNEDHFGLEDIKDRIIEHLAVMQLKPAAKSPILCFVGPPGVGKTSLGHSIARALGRRFERFSLGGVHDEAELRGHRRTYIGALPGRILQAIRRVGVCNPVLMLDEVDKLGRDFRGDPAAALLEILDPAQNHTFRDHYLDLPFDLSKVFFICTANALESIPGPLLDRLEIMTLAGYSEEEKLEIAQRYLVPRQVDNTGLTPAQLPLSEAALCTIIGRYTREAGVRQLERTIGQVARKIARRVAMQETLPTCLEAADLDELLGPEMYPWEEARQHVPAGVSAGLAVTPTGGDVLYIEAQLLPGGKGLTLTGQLGEVMRESAEIARDLLWAEAAQLDVDVKTFENNGMHVHVPAGAIPKDGPSAGIALATAMASLVTRKPVRSDTAMTGELTLAGLVLPVGGIKEKILAARRAGLHRVILPKANAKDLRKLPDAVRDAMEFILAERFVEVIQHAIPDLDLLDVTTAVGV</sequence>
<dbReference type="GO" id="GO:0004176">
    <property type="term" value="F:ATP-dependent peptidase activity"/>
    <property type="evidence" value="ECO:0007669"/>
    <property type="project" value="UniProtKB-UniRule"/>
</dbReference>
<evidence type="ECO:0000256" key="5">
    <source>
        <dbReference type="ARBA" id="ARBA00022801"/>
    </source>
</evidence>
<comment type="function">
    <text evidence="10">ATP-dependent serine protease that mediates the selective degradation of mutant and abnormal proteins as well as certain short-lived regulatory proteins. Required for cellular homeostasis and for survival from DNA damage and developmental changes induced by stress. Degrades polypeptides processively to yield small peptide fragments that are 5 to 10 amino acids long. Binds to DNA in a double-stranded, site-specific manner.</text>
</comment>
<dbReference type="Gene3D" id="1.20.5.5270">
    <property type="match status" value="1"/>
</dbReference>
<keyword evidence="3 10" id="KW-0645">Protease</keyword>
<dbReference type="Pfam" id="PF02190">
    <property type="entry name" value="LON_substr_bdg"/>
    <property type="match status" value="1"/>
</dbReference>
<dbReference type="Pfam" id="PF05362">
    <property type="entry name" value="Lon_C"/>
    <property type="match status" value="1"/>
</dbReference>
<dbReference type="SUPFAM" id="SSF52540">
    <property type="entry name" value="P-loop containing nucleoside triphosphate hydrolases"/>
    <property type="match status" value="1"/>
</dbReference>
<dbReference type="PROSITE" id="PS51786">
    <property type="entry name" value="LON_PROTEOLYTIC"/>
    <property type="match status" value="1"/>
</dbReference>
<proteinExistence type="evidence at transcript level"/>
<feature type="active site" evidence="10 12">
    <location>
        <position position="719"/>
    </location>
</feature>
<dbReference type="InterPro" id="IPR004815">
    <property type="entry name" value="Lon_bac/euk-typ"/>
</dbReference>
<dbReference type="CDD" id="cd19500">
    <property type="entry name" value="RecA-like_Lon"/>
    <property type="match status" value="1"/>
</dbReference>
<comment type="caution">
    <text evidence="18">The sequence shown here is derived from an EMBL/GenBank/DDBJ whole genome shotgun (WGS) entry which is preliminary data.</text>
</comment>
<evidence type="ECO:0000256" key="4">
    <source>
        <dbReference type="ARBA" id="ARBA00022741"/>
    </source>
</evidence>
<dbReference type="GO" id="GO:0005524">
    <property type="term" value="F:ATP binding"/>
    <property type="evidence" value="ECO:0007669"/>
    <property type="project" value="UniProtKB-UniRule"/>
</dbReference>
<dbReference type="InterPro" id="IPR054594">
    <property type="entry name" value="Lon_lid"/>
</dbReference>
<evidence type="ECO:0000256" key="3">
    <source>
        <dbReference type="ARBA" id="ARBA00022670"/>
    </source>
</evidence>
<comment type="similarity">
    <text evidence="10 11 14 15">Belongs to the peptidase S16 family.</text>
</comment>
<feature type="domain" description="Lon proteolytic" evidence="16">
    <location>
        <begin position="589"/>
        <end position="770"/>
    </location>
</feature>
<dbReference type="InterPro" id="IPR014721">
    <property type="entry name" value="Ribsml_uS5_D2-typ_fold_subgr"/>
</dbReference>
<dbReference type="PANTHER" id="PTHR10046">
    <property type="entry name" value="ATP DEPENDENT LON PROTEASE FAMILY MEMBER"/>
    <property type="match status" value="1"/>
</dbReference>
<evidence type="ECO:0000256" key="12">
    <source>
        <dbReference type="PIRSR" id="PIRSR001174-1"/>
    </source>
</evidence>
<evidence type="ECO:0000256" key="9">
    <source>
        <dbReference type="ARBA" id="ARBA00050665"/>
    </source>
</evidence>
<dbReference type="InterPro" id="IPR008269">
    <property type="entry name" value="Lon_proteolytic"/>
</dbReference>
<gene>
    <name evidence="10 18" type="primary">lon</name>
    <name evidence="18" type="ORF">FJZ47_02795</name>
</gene>
<dbReference type="NCBIfam" id="TIGR00763">
    <property type="entry name" value="lon"/>
    <property type="match status" value="1"/>
</dbReference>
<comment type="catalytic activity">
    <reaction evidence="9 10 11 14">
        <text>Hydrolysis of proteins in presence of ATP.</text>
        <dbReference type="EC" id="3.4.21.53"/>
    </reaction>
</comment>
<evidence type="ECO:0000256" key="2">
    <source>
        <dbReference type="ARBA" id="ARBA00022490"/>
    </source>
</evidence>
<keyword evidence="7 10" id="KW-0067">ATP-binding</keyword>
<dbReference type="EC" id="3.4.21.53" evidence="10 11"/>
<dbReference type="Gene3D" id="3.40.50.300">
    <property type="entry name" value="P-loop containing nucleotide triphosphate hydrolases"/>
    <property type="match status" value="1"/>
</dbReference>
<evidence type="ECO:0000256" key="8">
    <source>
        <dbReference type="ARBA" id="ARBA00023016"/>
    </source>
</evidence>
<dbReference type="Pfam" id="PF22667">
    <property type="entry name" value="Lon_lid"/>
    <property type="match status" value="1"/>
</dbReference>
<dbReference type="HAMAP" id="MF_01973">
    <property type="entry name" value="lon_bact"/>
    <property type="match status" value="1"/>
</dbReference>
<dbReference type="InterPro" id="IPR020568">
    <property type="entry name" value="Ribosomal_Su5_D2-typ_SF"/>
</dbReference>
<dbReference type="InterPro" id="IPR003111">
    <property type="entry name" value="Lon_prtase_N"/>
</dbReference>
<dbReference type="InterPro" id="IPR015947">
    <property type="entry name" value="PUA-like_sf"/>
</dbReference>
<dbReference type="EMBL" id="VGLS01000047">
    <property type="protein sequence ID" value="MBM3222719.1"/>
    <property type="molecule type" value="Genomic_DNA"/>
</dbReference>
<keyword evidence="8 10" id="KW-0346">Stress response</keyword>
<reference evidence="18" key="1">
    <citation type="submission" date="2019-03" db="EMBL/GenBank/DDBJ databases">
        <title>Lake Tanganyika Metagenome-Assembled Genomes (MAGs).</title>
        <authorList>
            <person name="Tran P."/>
        </authorList>
    </citation>
    <scope>NUCLEOTIDE SEQUENCE</scope>
    <source>
        <strain evidence="18">K_DeepCast_65m_m2_066</strain>
    </source>
</reference>
<evidence type="ECO:0000256" key="14">
    <source>
        <dbReference type="PROSITE-ProRule" id="PRU01122"/>
    </source>
</evidence>
<dbReference type="GO" id="GO:0005737">
    <property type="term" value="C:cytoplasm"/>
    <property type="evidence" value="ECO:0007669"/>
    <property type="project" value="UniProtKB-SubCell"/>
</dbReference>
<keyword evidence="6 10" id="KW-0720">Serine protease</keyword>
<dbReference type="GO" id="GO:0004252">
    <property type="term" value="F:serine-type endopeptidase activity"/>
    <property type="evidence" value="ECO:0007669"/>
    <property type="project" value="UniProtKB-UniRule"/>
</dbReference>
<feature type="domain" description="Lon N-terminal" evidence="17">
    <location>
        <begin position="8"/>
        <end position="202"/>
    </location>
</feature>
<dbReference type="GO" id="GO:0016887">
    <property type="term" value="F:ATP hydrolysis activity"/>
    <property type="evidence" value="ECO:0007669"/>
    <property type="project" value="UniProtKB-UniRule"/>
</dbReference>
<comment type="subunit">
    <text evidence="10 11">Homohexamer. Organized in a ring with a central cavity.</text>
</comment>
<dbReference type="SMART" id="SM00464">
    <property type="entry name" value="LON"/>
    <property type="match status" value="1"/>
</dbReference>
<dbReference type="Pfam" id="PF00004">
    <property type="entry name" value="AAA"/>
    <property type="match status" value="1"/>
</dbReference>
<dbReference type="SUPFAM" id="SSF88697">
    <property type="entry name" value="PUA domain-like"/>
    <property type="match status" value="1"/>
</dbReference>
<dbReference type="InterPro" id="IPR027065">
    <property type="entry name" value="Lon_Prtase"/>
</dbReference>
<evidence type="ECO:0000313" key="18">
    <source>
        <dbReference type="EMBL" id="MBM3222719.1"/>
    </source>
</evidence>
<dbReference type="SMART" id="SM00382">
    <property type="entry name" value="AAA"/>
    <property type="match status" value="1"/>
</dbReference>
<accession>A0A938B1B1</accession>
<dbReference type="InterPro" id="IPR008268">
    <property type="entry name" value="Peptidase_S16_AS"/>
</dbReference>
<dbReference type="InterPro" id="IPR003593">
    <property type="entry name" value="AAA+_ATPase"/>
</dbReference>
<dbReference type="PRINTS" id="PR00830">
    <property type="entry name" value="ENDOLAPTASE"/>
</dbReference>
<dbReference type="AlphaFoldDB" id="A0A938B1B1"/>
<dbReference type="PROSITE" id="PS51787">
    <property type="entry name" value="LON_N"/>
    <property type="match status" value="1"/>
</dbReference>
<feature type="binding site" evidence="10 13">
    <location>
        <begin position="353"/>
        <end position="360"/>
    </location>
    <ligand>
        <name>ATP</name>
        <dbReference type="ChEBI" id="CHEBI:30616"/>
    </ligand>
</feature>
<evidence type="ECO:0000313" key="19">
    <source>
        <dbReference type="Proteomes" id="UP000712673"/>
    </source>
</evidence>
<dbReference type="InterPro" id="IPR027543">
    <property type="entry name" value="Lon_bac"/>
</dbReference>
<evidence type="ECO:0000256" key="13">
    <source>
        <dbReference type="PIRSR" id="PIRSR001174-2"/>
    </source>
</evidence>
<evidence type="ECO:0000256" key="10">
    <source>
        <dbReference type="HAMAP-Rule" id="MF_01973"/>
    </source>
</evidence>
<dbReference type="InterPro" id="IPR046336">
    <property type="entry name" value="Lon_prtase_N_sf"/>
</dbReference>
<dbReference type="InterPro" id="IPR027417">
    <property type="entry name" value="P-loop_NTPase"/>
</dbReference>
<evidence type="ECO:0000256" key="15">
    <source>
        <dbReference type="RuleBase" id="RU000591"/>
    </source>
</evidence>
<dbReference type="Proteomes" id="UP000712673">
    <property type="component" value="Unassembled WGS sequence"/>
</dbReference>
<feature type="active site" evidence="10 12">
    <location>
        <position position="676"/>
    </location>
</feature>
<keyword evidence="2 10" id="KW-0963">Cytoplasm</keyword>
<dbReference type="GO" id="GO:0006515">
    <property type="term" value="P:protein quality control for misfolded or incompletely synthesized proteins"/>
    <property type="evidence" value="ECO:0007669"/>
    <property type="project" value="UniProtKB-UniRule"/>
</dbReference>
<evidence type="ECO:0000256" key="6">
    <source>
        <dbReference type="ARBA" id="ARBA00022825"/>
    </source>
</evidence>
<evidence type="ECO:0000256" key="7">
    <source>
        <dbReference type="ARBA" id="ARBA00022840"/>
    </source>
</evidence>
<dbReference type="Gene3D" id="1.20.58.1480">
    <property type="match status" value="1"/>
</dbReference>
<keyword evidence="4 10" id="KW-0547">Nucleotide-binding</keyword>
<dbReference type="Gene3D" id="1.10.8.60">
    <property type="match status" value="1"/>
</dbReference>
<dbReference type="PROSITE" id="PS01046">
    <property type="entry name" value="LON_SER"/>
    <property type="match status" value="1"/>
</dbReference>
<dbReference type="Gene3D" id="3.30.230.10">
    <property type="match status" value="1"/>
</dbReference>
<dbReference type="SUPFAM" id="SSF54211">
    <property type="entry name" value="Ribosomal protein S5 domain 2-like"/>
    <property type="match status" value="1"/>
</dbReference>
<comment type="induction">
    <text evidence="10">By heat shock.</text>
</comment>
<dbReference type="GO" id="GO:0043565">
    <property type="term" value="F:sequence-specific DNA binding"/>
    <property type="evidence" value="ECO:0007669"/>
    <property type="project" value="UniProtKB-UniRule"/>
</dbReference>
<protein>
    <recommendedName>
        <fullName evidence="10 11">Lon protease</fullName>
        <ecNumber evidence="10 11">3.4.21.53</ecNumber>
    </recommendedName>
    <alternativeName>
        <fullName evidence="10">ATP-dependent protease La</fullName>
    </alternativeName>
</protein>
<dbReference type="Gene3D" id="2.30.130.40">
    <property type="entry name" value="LON domain-like"/>
    <property type="match status" value="1"/>
</dbReference>
<dbReference type="GO" id="GO:0034605">
    <property type="term" value="P:cellular response to heat"/>
    <property type="evidence" value="ECO:0007669"/>
    <property type="project" value="UniProtKB-UniRule"/>
</dbReference>